<protein>
    <submittedName>
        <fullName evidence="1">Uncharacterized protein</fullName>
    </submittedName>
</protein>
<proteinExistence type="predicted"/>
<dbReference type="AlphaFoldDB" id="A0A976B2C5"/>
<reference evidence="1 2" key="1">
    <citation type="submission" date="2018-01" db="EMBL/GenBank/DDBJ databases">
        <authorList>
            <person name="Clerissi C."/>
        </authorList>
    </citation>
    <scope>NUCLEOTIDE SEQUENCE [LARGE SCALE GENOMIC DNA]</scope>
    <source>
        <strain evidence="1">Cupriavidus taiwanensis STM 8556</strain>
    </source>
</reference>
<organism evidence="1 2">
    <name type="scientific">Cupriavidus taiwanensis</name>
    <dbReference type="NCBI Taxonomy" id="164546"/>
    <lineage>
        <taxon>Bacteria</taxon>
        <taxon>Pseudomonadati</taxon>
        <taxon>Pseudomonadota</taxon>
        <taxon>Betaproteobacteria</taxon>
        <taxon>Burkholderiales</taxon>
        <taxon>Burkholderiaceae</taxon>
        <taxon>Cupriavidus</taxon>
    </lineage>
</organism>
<name>A0A976B2C5_9BURK</name>
<accession>A0A976B2C5</accession>
<comment type="caution">
    <text evidence="1">The sequence shown here is derived from an EMBL/GenBank/DDBJ whole genome shotgun (WGS) entry which is preliminary data.</text>
</comment>
<evidence type="ECO:0000313" key="1">
    <source>
        <dbReference type="EMBL" id="SOZ72584.1"/>
    </source>
</evidence>
<sequence>MSAKSLRGFAIVLHMAARQTQTAPAPTINKFESP</sequence>
<dbReference type="EMBL" id="OFTH01000045">
    <property type="protein sequence ID" value="SOZ72584.1"/>
    <property type="molecule type" value="Genomic_DNA"/>
</dbReference>
<gene>
    <name evidence="1" type="ORF">CBM2613_B30077</name>
</gene>
<dbReference type="Proteomes" id="UP000256952">
    <property type="component" value="Chromosome CBM2613_b"/>
</dbReference>
<evidence type="ECO:0000313" key="2">
    <source>
        <dbReference type="Proteomes" id="UP000256952"/>
    </source>
</evidence>